<dbReference type="EMBL" id="BK015960">
    <property type="protein sequence ID" value="DAF87156.1"/>
    <property type="molecule type" value="Genomic_DNA"/>
</dbReference>
<dbReference type="GO" id="GO:0004540">
    <property type="term" value="F:RNA nuclease activity"/>
    <property type="evidence" value="ECO:0007669"/>
    <property type="project" value="InterPro"/>
</dbReference>
<dbReference type="InterPro" id="IPR021139">
    <property type="entry name" value="NYN"/>
</dbReference>
<feature type="domain" description="NYN" evidence="1">
    <location>
        <begin position="132"/>
        <end position="192"/>
    </location>
</feature>
<organism evidence="2">
    <name type="scientific">Myoviridae sp. ctPkm1</name>
    <dbReference type="NCBI Taxonomy" id="2825099"/>
    <lineage>
        <taxon>Viruses</taxon>
        <taxon>Duplodnaviria</taxon>
        <taxon>Heunggongvirae</taxon>
        <taxon>Uroviricota</taxon>
        <taxon>Caudoviricetes</taxon>
    </lineage>
</organism>
<dbReference type="Gene3D" id="3.40.50.1010">
    <property type="entry name" value="5'-nuclease"/>
    <property type="match status" value="1"/>
</dbReference>
<evidence type="ECO:0000259" key="1">
    <source>
        <dbReference type="Pfam" id="PF01936"/>
    </source>
</evidence>
<reference evidence="2" key="1">
    <citation type="journal article" date="2021" name="Proc. Natl. Acad. Sci. U.S.A.">
        <title>A Catalog of Tens of Thousands of Viruses from Human Metagenomes Reveals Hidden Associations with Chronic Diseases.</title>
        <authorList>
            <person name="Tisza M.J."/>
            <person name="Buck C.B."/>
        </authorList>
    </citation>
    <scope>NUCLEOTIDE SEQUENCE</scope>
    <source>
        <strain evidence="2">CtPkm1</strain>
    </source>
</reference>
<accession>A0A8S5TY73</accession>
<dbReference type="Pfam" id="PF01936">
    <property type="entry name" value="NYN"/>
    <property type="match status" value="1"/>
</dbReference>
<sequence length="233" mass="26794">MAKTAVLVDGGFYRKRAQKLWGKKSAKERAEELNRYVFRHILEKKDGPCGRELYRIFYYDCPPVHCTVYHPLLKENVDFGKSETYQWTLDFFDALKEKRKVAIRLGRLSDVRPKFDLDSDKVKALCSGKITIDDLEERDFRPSFVQKGVDMRMGIDISSLAYEGIVSQIILISGDSDFVPAAKAARRKGIDFILDPMGNDISSDLFEHIDGKESFTDCDPVKEKRKKRSPLKQ</sequence>
<evidence type="ECO:0000313" key="2">
    <source>
        <dbReference type="EMBL" id="DAF87156.1"/>
    </source>
</evidence>
<proteinExistence type="predicted"/>
<name>A0A8S5TY73_9CAUD</name>
<protein>
    <submittedName>
        <fullName evidence="2">NicB-like protein</fullName>
    </submittedName>
</protein>
<dbReference type="CDD" id="cd18722">
    <property type="entry name" value="PIN_NicB-like"/>
    <property type="match status" value="1"/>
</dbReference>